<evidence type="ECO:0000313" key="2">
    <source>
        <dbReference type="EMBL" id="GHH71593.1"/>
    </source>
</evidence>
<name>A0A919KT60_9ACTN</name>
<sequence>MTGPLLPHAARRRTPVRSGRERTRAGRAEPGRNRVLAHIAPPAARRPVTGAVPDAGPAAG</sequence>
<comment type="caution">
    <text evidence="2">The sequence shown here is derived from an EMBL/GenBank/DDBJ whole genome shotgun (WGS) entry which is preliminary data.</text>
</comment>
<evidence type="ECO:0000256" key="1">
    <source>
        <dbReference type="SAM" id="MobiDB-lite"/>
    </source>
</evidence>
<dbReference type="EMBL" id="BNBO01000016">
    <property type="protein sequence ID" value="GHH71593.1"/>
    <property type="molecule type" value="Genomic_DNA"/>
</dbReference>
<feature type="region of interest" description="Disordered" evidence="1">
    <location>
        <begin position="1"/>
        <end position="60"/>
    </location>
</feature>
<keyword evidence="3" id="KW-1185">Reference proteome</keyword>
<dbReference type="AlphaFoldDB" id="A0A919KT60"/>
<dbReference type="Proteomes" id="UP000617734">
    <property type="component" value="Unassembled WGS sequence"/>
</dbReference>
<accession>A0A919KT60</accession>
<organism evidence="2 3">
    <name type="scientific">Kitasatospora indigofera</name>
    <dbReference type="NCBI Taxonomy" id="67307"/>
    <lineage>
        <taxon>Bacteria</taxon>
        <taxon>Bacillati</taxon>
        <taxon>Actinomycetota</taxon>
        <taxon>Actinomycetes</taxon>
        <taxon>Kitasatosporales</taxon>
        <taxon>Streptomycetaceae</taxon>
        <taxon>Kitasatospora</taxon>
    </lineage>
</organism>
<evidence type="ECO:0000313" key="3">
    <source>
        <dbReference type="Proteomes" id="UP000617734"/>
    </source>
</evidence>
<reference evidence="2" key="1">
    <citation type="journal article" date="2014" name="Int. J. Syst. Evol. Microbiol.">
        <title>Complete genome sequence of Corynebacterium casei LMG S-19264T (=DSM 44701T), isolated from a smear-ripened cheese.</title>
        <authorList>
            <consortium name="US DOE Joint Genome Institute (JGI-PGF)"/>
            <person name="Walter F."/>
            <person name="Albersmeier A."/>
            <person name="Kalinowski J."/>
            <person name="Ruckert C."/>
        </authorList>
    </citation>
    <scope>NUCLEOTIDE SEQUENCE</scope>
    <source>
        <strain evidence="2">JCM 4646</strain>
    </source>
</reference>
<proteinExistence type="predicted"/>
<protein>
    <submittedName>
        <fullName evidence="2">Uncharacterized protein</fullName>
    </submittedName>
</protein>
<reference evidence="2" key="2">
    <citation type="submission" date="2020-09" db="EMBL/GenBank/DDBJ databases">
        <authorList>
            <person name="Sun Q."/>
            <person name="Ohkuma M."/>
        </authorList>
    </citation>
    <scope>NUCLEOTIDE SEQUENCE</scope>
    <source>
        <strain evidence="2">JCM 4646</strain>
    </source>
</reference>
<gene>
    <name evidence="2" type="ORF">GCM10018781_33000</name>
</gene>
<feature type="compositionally biased region" description="Basic and acidic residues" evidence="1">
    <location>
        <begin position="18"/>
        <end position="32"/>
    </location>
</feature>